<sequence>MRYFEIIESAEQSAAQRAQQKQRNARDRIAHAHEKRSAAATRYQDQLKACDDAIKQAQASLREASVRSYALRDRKGQLLGWIEPQGRLIQGKDRAGTVVGWYDARQNVTRDRHGVLFGTGDLLSALIVCKR</sequence>
<gene>
    <name evidence="1" type="ORF">GCM10022211_14770</name>
</gene>
<dbReference type="RefSeq" id="WP_344709534.1">
    <property type="nucleotide sequence ID" value="NZ_BAAAZD010000001.1"/>
</dbReference>
<evidence type="ECO:0000313" key="2">
    <source>
        <dbReference type="Proteomes" id="UP001501310"/>
    </source>
</evidence>
<comment type="caution">
    <text evidence="1">The sequence shown here is derived from an EMBL/GenBank/DDBJ whole genome shotgun (WGS) entry which is preliminary data.</text>
</comment>
<dbReference type="EMBL" id="BAAAZD010000001">
    <property type="protein sequence ID" value="GAA4003936.1"/>
    <property type="molecule type" value="Genomic_DNA"/>
</dbReference>
<accession>A0ABP7RYD4</accession>
<dbReference type="Proteomes" id="UP001501310">
    <property type="component" value="Unassembled WGS sequence"/>
</dbReference>
<organism evidence="1 2">
    <name type="scientific">Sphingomonas humi</name>
    <dbReference type="NCBI Taxonomy" id="335630"/>
    <lineage>
        <taxon>Bacteria</taxon>
        <taxon>Pseudomonadati</taxon>
        <taxon>Pseudomonadota</taxon>
        <taxon>Alphaproteobacteria</taxon>
        <taxon>Sphingomonadales</taxon>
        <taxon>Sphingomonadaceae</taxon>
        <taxon>Sphingomonas</taxon>
    </lineage>
</organism>
<name>A0ABP7RYD4_9SPHN</name>
<evidence type="ECO:0000313" key="1">
    <source>
        <dbReference type="EMBL" id="GAA4003936.1"/>
    </source>
</evidence>
<keyword evidence="2" id="KW-1185">Reference proteome</keyword>
<protein>
    <submittedName>
        <fullName evidence="1">Uncharacterized protein</fullName>
    </submittedName>
</protein>
<reference evidence="2" key="1">
    <citation type="journal article" date="2019" name="Int. J. Syst. Evol. Microbiol.">
        <title>The Global Catalogue of Microorganisms (GCM) 10K type strain sequencing project: providing services to taxonomists for standard genome sequencing and annotation.</title>
        <authorList>
            <consortium name="The Broad Institute Genomics Platform"/>
            <consortium name="The Broad Institute Genome Sequencing Center for Infectious Disease"/>
            <person name="Wu L."/>
            <person name="Ma J."/>
        </authorList>
    </citation>
    <scope>NUCLEOTIDE SEQUENCE [LARGE SCALE GENOMIC DNA]</scope>
    <source>
        <strain evidence="2">JCM 16603</strain>
    </source>
</reference>
<proteinExistence type="predicted"/>